<dbReference type="AlphaFoldDB" id="A0A5J9VEU2"/>
<reference evidence="1 2" key="1">
    <citation type="journal article" date="2019" name="Sci. Rep.">
        <title>A high-quality genome of Eragrostis curvula grass provides insights into Poaceae evolution and supports new strategies to enhance forage quality.</title>
        <authorList>
            <person name="Carballo J."/>
            <person name="Santos B.A.C.M."/>
            <person name="Zappacosta D."/>
            <person name="Garbus I."/>
            <person name="Selva J.P."/>
            <person name="Gallo C.A."/>
            <person name="Diaz A."/>
            <person name="Albertini E."/>
            <person name="Caccamo M."/>
            <person name="Echenique V."/>
        </authorList>
    </citation>
    <scope>NUCLEOTIDE SEQUENCE [LARGE SCALE GENOMIC DNA]</scope>
    <source>
        <strain evidence="2">cv. Victoria</strain>
        <tissue evidence="1">Leaf</tissue>
    </source>
</reference>
<gene>
    <name evidence="1" type="ORF">EJB05_15697</name>
</gene>
<proteinExistence type="predicted"/>
<sequence>MTRAPSSGVADLVLAYLPAPCTRSTWRHGRMVEDGTGEPVWVLIEVTAVVLPGMVARRCGAIVSISSRDSSCNRQAAYGKLLCVATTPTFPGVEQEHRKRYDVEL</sequence>
<organism evidence="1 2">
    <name type="scientific">Eragrostis curvula</name>
    <name type="common">weeping love grass</name>
    <dbReference type="NCBI Taxonomy" id="38414"/>
    <lineage>
        <taxon>Eukaryota</taxon>
        <taxon>Viridiplantae</taxon>
        <taxon>Streptophyta</taxon>
        <taxon>Embryophyta</taxon>
        <taxon>Tracheophyta</taxon>
        <taxon>Spermatophyta</taxon>
        <taxon>Magnoliopsida</taxon>
        <taxon>Liliopsida</taxon>
        <taxon>Poales</taxon>
        <taxon>Poaceae</taxon>
        <taxon>PACMAD clade</taxon>
        <taxon>Chloridoideae</taxon>
        <taxon>Eragrostideae</taxon>
        <taxon>Eragrostidinae</taxon>
        <taxon>Eragrostis</taxon>
    </lineage>
</organism>
<name>A0A5J9VEU2_9POAL</name>
<evidence type="ECO:0000313" key="2">
    <source>
        <dbReference type="Proteomes" id="UP000324897"/>
    </source>
</evidence>
<dbReference type="EMBL" id="RWGY01000009">
    <property type="protein sequence ID" value="TVU33884.1"/>
    <property type="molecule type" value="Genomic_DNA"/>
</dbReference>
<keyword evidence="2" id="KW-1185">Reference proteome</keyword>
<dbReference type="Gramene" id="TVU33884">
    <property type="protein sequence ID" value="TVU33884"/>
    <property type="gene ID" value="EJB05_15697"/>
</dbReference>
<evidence type="ECO:0000313" key="1">
    <source>
        <dbReference type="EMBL" id="TVU33884.1"/>
    </source>
</evidence>
<comment type="caution">
    <text evidence="1">The sequence shown here is derived from an EMBL/GenBank/DDBJ whole genome shotgun (WGS) entry which is preliminary data.</text>
</comment>
<accession>A0A5J9VEU2</accession>
<feature type="non-terminal residue" evidence="1">
    <location>
        <position position="1"/>
    </location>
</feature>
<dbReference type="Proteomes" id="UP000324897">
    <property type="component" value="Unassembled WGS sequence"/>
</dbReference>
<protein>
    <submittedName>
        <fullName evidence="1">Uncharacterized protein</fullName>
    </submittedName>
</protein>